<feature type="domain" description="N-acetyltransferase" evidence="1">
    <location>
        <begin position="256"/>
        <end position="425"/>
    </location>
</feature>
<dbReference type="GO" id="GO:0005737">
    <property type="term" value="C:cytoplasm"/>
    <property type="evidence" value="ECO:0007669"/>
    <property type="project" value="TreeGrafter"/>
</dbReference>
<dbReference type="GeneID" id="86051318"/>
<dbReference type="InterPro" id="IPR000182">
    <property type="entry name" value="GNAT_dom"/>
</dbReference>
<evidence type="ECO:0000313" key="2">
    <source>
        <dbReference type="EMBL" id="EGF59426.1"/>
    </source>
</evidence>
<accession>F3PP58</accession>
<dbReference type="PANTHER" id="PTHR43441">
    <property type="entry name" value="RIBOSOMAL-PROTEIN-SERINE ACETYLTRANSFERASE"/>
    <property type="match status" value="1"/>
</dbReference>
<protein>
    <submittedName>
        <fullName evidence="2">Acetyltransferase, GNAT family</fullName>
    </submittedName>
</protein>
<gene>
    <name evidence="2" type="ORF">HMPREF9446_00498</name>
</gene>
<dbReference type="HOGENOM" id="CLU_033524_0_0_10"/>
<dbReference type="GO" id="GO:1990189">
    <property type="term" value="F:protein N-terminal-serine acetyltransferase activity"/>
    <property type="evidence" value="ECO:0007669"/>
    <property type="project" value="TreeGrafter"/>
</dbReference>
<keyword evidence="2" id="KW-0808">Transferase</keyword>
<evidence type="ECO:0000313" key="3">
    <source>
        <dbReference type="Proteomes" id="UP000003416"/>
    </source>
</evidence>
<dbReference type="eggNOG" id="COG2043">
    <property type="taxonomic scope" value="Bacteria"/>
</dbReference>
<dbReference type="CDD" id="cd04301">
    <property type="entry name" value="NAT_SF"/>
    <property type="match status" value="1"/>
</dbReference>
<dbReference type="EMBL" id="AFBN01000009">
    <property type="protein sequence ID" value="EGF59426.1"/>
    <property type="molecule type" value="Genomic_DNA"/>
</dbReference>
<reference evidence="2 3" key="1">
    <citation type="submission" date="2011-02" db="EMBL/GenBank/DDBJ databases">
        <authorList>
            <person name="Weinstock G."/>
            <person name="Sodergren E."/>
            <person name="Clifton S."/>
            <person name="Fulton L."/>
            <person name="Fulton B."/>
            <person name="Courtney L."/>
            <person name="Fronick C."/>
            <person name="Harrison M."/>
            <person name="Strong C."/>
            <person name="Farmer C."/>
            <person name="Delahaunty K."/>
            <person name="Markovic C."/>
            <person name="Hall O."/>
            <person name="Minx P."/>
            <person name="Tomlinson C."/>
            <person name="Mitreva M."/>
            <person name="Hou S."/>
            <person name="Chen J."/>
            <person name="Wollam A."/>
            <person name="Pepin K.H."/>
            <person name="Johnson M."/>
            <person name="Bhonagiri V."/>
            <person name="Zhang X."/>
            <person name="Suruliraj S."/>
            <person name="Warren W."/>
            <person name="Chinwalla A."/>
            <person name="Mardis E.R."/>
            <person name="Wilson R.K."/>
        </authorList>
    </citation>
    <scope>NUCLEOTIDE SEQUENCE [LARGE SCALE GENOMIC DNA]</scope>
    <source>
        <strain evidence="2 3">YIT 12057</strain>
    </source>
</reference>
<evidence type="ECO:0000259" key="1">
    <source>
        <dbReference type="PROSITE" id="PS51186"/>
    </source>
</evidence>
<dbReference type="STRING" id="763034.HMPREF9446_00498"/>
<dbReference type="InterPro" id="IPR003748">
    <property type="entry name" value="DUF169"/>
</dbReference>
<dbReference type="SUPFAM" id="SSF55729">
    <property type="entry name" value="Acyl-CoA N-acyltransferases (Nat)"/>
    <property type="match status" value="1"/>
</dbReference>
<dbReference type="InterPro" id="IPR051908">
    <property type="entry name" value="Ribosomal_N-acetyltransferase"/>
</dbReference>
<dbReference type="InterPro" id="IPR016181">
    <property type="entry name" value="Acyl_CoA_acyltransferase"/>
</dbReference>
<dbReference type="PROSITE" id="PS51186">
    <property type="entry name" value="GNAT"/>
    <property type="match status" value="1"/>
</dbReference>
<dbReference type="Pfam" id="PF13302">
    <property type="entry name" value="Acetyltransf_3"/>
    <property type="match status" value="1"/>
</dbReference>
<dbReference type="GO" id="GO:0008999">
    <property type="term" value="F:protein-N-terminal-alanine acetyltransferase activity"/>
    <property type="evidence" value="ECO:0007669"/>
    <property type="project" value="TreeGrafter"/>
</dbReference>
<organism evidence="2 3">
    <name type="scientific">Bacteroides fluxus YIT 12057</name>
    <dbReference type="NCBI Taxonomy" id="763034"/>
    <lineage>
        <taxon>Bacteria</taxon>
        <taxon>Pseudomonadati</taxon>
        <taxon>Bacteroidota</taxon>
        <taxon>Bacteroidia</taxon>
        <taxon>Bacteroidales</taxon>
        <taxon>Bacteroidaceae</taxon>
        <taxon>Bacteroides</taxon>
    </lineage>
</organism>
<keyword evidence="3" id="KW-1185">Reference proteome</keyword>
<proteinExistence type="predicted"/>
<dbReference type="PANTHER" id="PTHR43441:SF12">
    <property type="entry name" value="RIBOSOMAL N-ACETYLTRANSFERASE YDAF-RELATED"/>
    <property type="match status" value="1"/>
</dbReference>
<dbReference type="Pfam" id="PF02596">
    <property type="entry name" value="DUF169"/>
    <property type="match status" value="1"/>
</dbReference>
<dbReference type="Proteomes" id="UP000003416">
    <property type="component" value="Unassembled WGS sequence"/>
</dbReference>
<comment type="caution">
    <text evidence="2">The sequence shown here is derived from an EMBL/GenBank/DDBJ whole genome shotgun (WGS) entry which is preliminary data.</text>
</comment>
<name>F3PP58_9BACE</name>
<dbReference type="eggNOG" id="COG1670">
    <property type="taxonomic scope" value="Bacteria"/>
</dbReference>
<sequence>MNIQTFITNYREAFGTQAELPIAFWYSNQPEITIEKVNGCLFKCMKQVRDGKSISLSNETITCGGGKFYTGFSEMPERVPGFVSLKEKYKKTPETVIDFLQELQVPRTEYTYLHFARIDKIPSFEIAEGILFLVTPDMLSGLATWAYFDNNAPDAVAAPFGSGCCSVVTQAILENRKQGKRTFLGFFDPSVRPYFENDILSFTIPMSRFREMYFTMRESCLFDTHAWTKIKERLESVKKAASPVTAPLSFPILPGITLREVTMADAAAIYHAIDTHREYLRKWLPFVDNMSSVADEEAFLESVLHVPSDRYEPIFGVWNNHDEICGLIGFHFSDFANHRTEIGYWLLPEYQHRGIITTGVRSLCQWVVKEKNMKRIQIRCAVGNKASNAIPLRLGFHHEGTERAGELLSTGEYTDIHVYSILKEEILAER</sequence>
<dbReference type="Gene3D" id="3.40.630.30">
    <property type="match status" value="1"/>
</dbReference>
<dbReference type="AlphaFoldDB" id="F3PP58"/>
<dbReference type="RefSeq" id="WP_009123758.1">
    <property type="nucleotide sequence ID" value="NZ_GL882610.1"/>
</dbReference>